<dbReference type="Gene3D" id="1.25.40.620">
    <property type="match status" value="1"/>
</dbReference>
<dbReference type="Pfam" id="PF05419">
    <property type="entry name" value="GUN4"/>
    <property type="match status" value="1"/>
</dbReference>
<geneLocation type="plastid" evidence="3"/>
<gene>
    <name evidence="3" type="primary">orf238</name>
</gene>
<name>A0A1I9KQF6_9FLOR</name>
<reference evidence="3" key="1">
    <citation type="submission" date="2015-07" db="EMBL/GenBank/DDBJ databases">
        <title>Molecular Investigation of Pacific North American Membranoptera.</title>
        <authorList>
            <person name="Hughey J.R."/>
            <person name="Hommersand M.H."/>
            <person name="Miller K.A."/>
            <person name="Fuller T."/>
            <person name="Lin S.-M."/>
            <person name="Gabrielson P.W."/>
        </authorList>
    </citation>
    <scope>NUCLEOTIDE SEQUENCE</scope>
</reference>
<dbReference type="AlphaFoldDB" id="A0A1I9KQF6"/>
<sequence>MQKTQKKLNEVLILSNINKLLQDNNNQISDTIINYIESIIQNKEIDLLINIIIKKLIIKNNKITDVDEVIFEKITQVEQDNIIKKLYKYFPKNLKEYKSSLKISYESLQDLLTNEKFQEADQLTQKYLCKLANLNKKNTREWLYFTDILLIPLYDLFIIDLLWQIYSNNKFGFSIQKKIWINNKYDWDIFLEKIHWSEQKIMKRYPQEFIWAVNAPKGHLPLFNQLRGIQVISYLFEKIFW</sequence>
<dbReference type="PANTHER" id="PTHR34800:SF1">
    <property type="entry name" value="TETRAPYRROLE-BINDING PROTEIN, CHLOROPLASTIC"/>
    <property type="match status" value="1"/>
</dbReference>
<keyword evidence="1" id="KW-1133">Transmembrane helix</keyword>
<dbReference type="GeneID" id="30511626"/>
<dbReference type="GO" id="GO:0046906">
    <property type="term" value="F:tetrapyrrole binding"/>
    <property type="evidence" value="ECO:0007669"/>
    <property type="project" value="TreeGrafter"/>
</dbReference>
<dbReference type="Gene3D" id="1.10.10.1770">
    <property type="entry name" value="Gun4-like"/>
    <property type="match status" value="1"/>
</dbReference>
<evidence type="ECO:0000259" key="2">
    <source>
        <dbReference type="Pfam" id="PF05419"/>
    </source>
</evidence>
<proteinExistence type="predicted"/>
<protein>
    <recommendedName>
        <fullName evidence="2">GUN4-like domain-containing protein</fullName>
    </recommendedName>
</protein>
<dbReference type="CDD" id="cd16383">
    <property type="entry name" value="GUN4"/>
    <property type="match status" value="1"/>
</dbReference>
<evidence type="ECO:0000313" key="3">
    <source>
        <dbReference type="EMBL" id="AMJ16854.1"/>
    </source>
</evidence>
<organism evidence="3">
    <name type="scientific">Membranoptera platyphylla</name>
    <dbReference type="NCBI Taxonomy" id="1204437"/>
    <lineage>
        <taxon>Eukaryota</taxon>
        <taxon>Rhodophyta</taxon>
        <taxon>Florideophyceae</taxon>
        <taxon>Rhodymeniophycidae</taxon>
        <taxon>Ceramiales</taxon>
        <taxon>Delesseriaceae</taxon>
        <taxon>Membranoptera</taxon>
    </lineage>
</organism>
<feature type="domain" description="GUN4-like" evidence="2">
    <location>
        <begin position="99"/>
        <end position="237"/>
    </location>
</feature>
<dbReference type="PANTHER" id="PTHR34800">
    <property type="entry name" value="TETRAPYRROLE-BINDING PROTEIN, CHLOROPLASTIC"/>
    <property type="match status" value="1"/>
</dbReference>
<evidence type="ECO:0000256" key="1">
    <source>
        <dbReference type="SAM" id="Phobius"/>
    </source>
</evidence>
<feature type="transmembrane region" description="Helical" evidence="1">
    <location>
        <begin position="142"/>
        <end position="166"/>
    </location>
</feature>
<keyword evidence="1" id="KW-0812">Transmembrane</keyword>
<dbReference type="SUPFAM" id="SSF140869">
    <property type="entry name" value="GUN4-like"/>
    <property type="match status" value="1"/>
</dbReference>
<accession>A0A1I9KQF6</accession>
<dbReference type="InterPro" id="IPR037215">
    <property type="entry name" value="GUN4-like_sf"/>
</dbReference>
<keyword evidence="1" id="KW-0472">Membrane</keyword>
<dbReference type="EMBL" id="KT266849">
    <property type="protein sequence ID" value="AMJ16854.1"/>
    <property type="molecule type" value="Genomic_DNA"/>
</dbReference>
<dbReference type="InterPro" id="IPR008629">
    <property type="entry name" value="GUN4-like"/>
</dbReference>
<keyword evidence="3" id="KW-0934">Plastid</keyword>
<dbReference type="RefSeq" id="YP_009326597.1">
    <property type="nucleotide sequence ID" value="NC_032041.1"/>
</dbReference>